<evidence type="ECO:0000313" key="3">
    <source>
        <dbReference type="Proteomes" id="UP000234474"/>
    </source>
</evidence>
<accession>A0A2I1BUB1</accession>
<feature type="transmembrane region" description="Helical" evidence="1">
    <location>
        <begin position="57"/>
        <end position="76"/>
    </location>
</feature>
<dbReference type="Proteomes" id="UP000234474">
    <property type="component" value="Unassembled WGS sequence"/>
</dbReference>
<keyword evidence="1" id="KW-0472">Membrane</keyword>
<keyword evidence="1" id="KW-0812">Transmembrane</keyword>
<evidence type="ECO:0000256" key="1">
    <source>
        <dbReference type="SAM" id="Phobius"/>
    </source>
</evidence>
<reference evidence="3" key="1">
    <citation type="journal article" date="2018" name="Proc. Natl. Acad. Sci. U.S.A.">
        <title>Linking secondary metabolites to gene clusters through genome sequencing of six diverse Aspergillus species.</title>
        <authorList>
            <person name="Kaerboelling I."/>
            <person name="Vesth T.C."/>
            <person name="Frisvad J.C."/>
            <person name="Nybo J.L."/>
            <person name="Theobald S."/>
            <person name="Kuo A."/>
            <person name="Bowyer P."/>
            <person name="Matsuda Y."/>
            <person name="Mondo S."/>
            <person name="Lyhne E.K."/>
            <person name="Kogle M.E."/>
            <person name="Clum A."/>
            <person name="Lipzen A."/>
            <person name="Salamov A."/>
            <person name="Ngan C.Y."/>
            <person name="Daum C."/>
            <person name="Chiniquy J."/>
            <person name="Barry K."/>
            <person name="LaButti K."/>
            <person name="Haridas S."/>
            <person name="Simmons B.A."/>
            <person name="Magnuson J.K."/>
            <person name="Mortensen U.H."/>
            <person name="Larsen T.O."/>
            <person name="Grigoriev I.V."/>
            <person name="Baker S.E."/>
            <person name="Andersen M.R."/>
        </authorList>
    </citation>
    <scope>NUCLEOTIDE SEQUENCE [LARGE SCALE GENOMIC DNA]</scope>
    <source>
        <strain evidence="3">IBT 16806</strain>
    </source>
</reference>
<dbReference type="EMBL" id="MSZS01000011">
    <property type="protein sequence ID" value="PKX88956.1"/>
    <property type="molecule type" value="Genomic_DNA"/>
</dbReference>
<dbReference type="RefSeq" id="XP_024677551.1">
    <property type="nucleotide sequence ID" value="XM_024832402.1"/>
</dbReference>
<sequence>MEAHFAVFINLSLTQDLPSLFYILPFHILIKTIHDSLEFTSKARCVLHADFSKPWDMAPNSMLFSSLMILLILRPLEPICQGLLYRRRYNGIFHNGTVDWRERF</sequence>
<organism evidence="2 3">
    <name type="scientific">Aspergillus novofumigatus (strain IBT 16806)</name>
    <dbReference type="NCBI Taxonomy" id="1392255"/>
    <lineage>
        <taxon>Eukaryota</taxon>
        <taxon>Fungi</taxon>
        <taxon>Dikarya</taxon>
        <taxon>Ascomycota</taxon>
        <taxon>Pezizomycotina</taxon>
        <taxon>Eurotiomycetes</taxon>
        <taxon>Eurotiomycetidae</taxon>
        <taxon>Eurotiales</taxon>
        <taxon>Aspergillaceae</taxon>
        <taxon>Aspergillus</taxon>
        <taxon>Aspergillus subgen. Fumigati</taxon>
    </lineage>
</organism>
<dbReference type="AlphaFoldDB" id="A0A2I1BUB1"/>
<dbReference type="VEuPathDB" id="FungiDB:P174DRAFT_60757"/>
<protein>
    <submittedName>
        <fullName evidence="2">Uncharacterized protein</fullName>
    </submittedName>
</protein>
<evidence type="ECO:0000313" key="2">
    <source>
        <dbReference type="EMBL" id="PKX88956.1"/>
    </source>
</evidence>
<gene>
    <name evidence="2" type="ORF">P174DRAFT_60757</name>
</gene>
<dbReference type="GeneID" id="36539739"/>
<keyword evidence="3" id="KW-1185">Reference proteome</keyword>
<keyword evidence="1" id="KW-1133">Transmembrane helix</keyword>
<comment type="caution">
    <text evidence="2">The sequence shown here is derived from an EMBL/GenBank/DDBJ whole genome shotgun (WGS) entry which is preliminary data.</text>
</comment>
<proteinExistence type="predicted"/>
<name>A0A2I1BUB1_ASPN1</name>